<dbReference type="PROSITE" id="PS51819">
    <property type="entry name" value="VOC"/>
    <property type="match status" value="1"/>
</dbReference>
<evidence type="ECO:0000313" key="3">
    <source>
        <dbReference type="Proteomes" id="UP000616779"/>
    </source>
</evidence>
<dbReference type="InterPro" id="IPR029068">
    <property type="entry name" value="Glyas_Bleomycin-R_OHBP_Dase"/>
</dbReference>
<accession>A0ABX1XXY9</accession>
<proteinExistence type="predicted"/>
<dbReference type="EMBL" id="WHOA01000125">
    <property type="protein sequence ID" value="NOU73435.1"/>
    <property type="molecule type" value="Genomic_DNA"/>
</dbReference>
<reference evidence="2 3" key="1">
    <citation type="submission" date="2019-10" db="EMBL/GenBank/DDBJ databases">
        <title>Description of Paenibacillus terrestris sp. nov.</title>
        <authorList>
            <person name="Carlier A."/>
            <person name="Qi S."/>
        </authorList>
    </citation>
    <scope>NUCLEOTIDE SEQUENCE [LARGE SCALE GENOMIC DNA]</scope>
    <source>
        <strain evidence="2 3">LMG 31458</strain>
    </source>
</reference>
<dbReference type="Proteomes" id="UP000616779">
    <property type="component" value="Unassembled WGS sequence"/>
</dbReference>
<dbReference type="InterPro" id="IPR037523">
    <property type="entry name" value="VOC_core"/>
</dbReference>
<dbReference type="CDD" id="cd06587">
    <property type="entry name" value="VOC"/>
    <property type="match status" value="1"/>
</dbReference>
<comment type="caution">
    <text evidence="2">The sequence shown here is derived from an EMBL/GenBank/DDBJ whole genome shotgun (WGS) entry which is preliminary data.</text>
</comment>
<dbReference type="SUPFAM" id="SSF54593">
    <property type="entry name" value="Glyoxalase/Bleomycin resistance protein/Dihydroxybiphenyl dioxygenase"/>
    <property type="match status" value="1"/>
</dbReference>
<feature type="domain" description="VOC" evidence="1">
    <location>
        <begin position="8"/>
        <end position="124"/>
    </location>
</feature>
<dbReference type="Gene3D" id="3.10.180.10">
    <property type="entry name" value="2,3-Dihydroxybiphenyl 1,2-Dioxygenase, domain 1"/>
    <property type="match status" value="1"/>
</dbReference>
<dbReference type="InterPro" id="IPR004360">
    <property type="entry name" value="Glyas_Fos-R_dOase_dom"/>
</dbReference>
<dbReference type="Pfam" id="PF00903">
    <property type="entry name" value="Glyoxalase"/>
    <property type="match status" value="1"/>
</dbReference>
<protein>
    <submittedName>
        <fullName evidence="2">VOC family protein</fullName>
    </submittedName>
</protein>
<name>A0ABX1XXY9_9BACL</name>
<evidence type="ECO:0000259" key="1">
    <source>
        <dbReference type="PROSITE" id="PS51819"/>
    </source>
</evidence>
<organism evidence="2 3">
    <name type="scientific">Paenibacillus phytorum</name>
    <dbReference type="NCBI Taxonomy" id="2654977"/>
    <lineage>
        <taxon>Bacteria</taxon>
        <taxon>Bacillati</taxon>
        <taxon>Bacillota</taxon>
        <taxon>Bacilli</taxon>
        <taxon>Bacillales</taxon>
        <taxon>Paenibacillaceae</taxon>
        <taxon>Paenibacillus</taxon>
    </lineage>
</organism>
<dbReference type="RefSeq" id="WP_171644844.1">
    <property type="nucleotide sequence ID" value="NZ_WHOA01000125.1"/>
</dbReference>
<gene>
    <name evidence="2" type="ORF">GC098_18745</name>
</gene>
<keyword evidence="3" id="KW-1185">Reference proteome</keyword>
<sequence>MKKPALIGIDGVYIPVSDREKSEQWYIEHLGLKGNEDYLLAGKQEVFLRERTDNQVLAFKTNQWLASEQSYEMPVVCFRTSDIVGLYEHARSNGIRIEEMIVHSWFKEFDFYDPDGNKLKAWQPNE</sequence>
<evidence type="ECO:0000313" key="2">
    <source>
        <dbReference type="EMBL" id="NOU73435.1"/>
    </source>
</evidence>